<evidence type="ECO:0000313" key="4">
    <source>
        <dbReference type="EMBL" id="CDY61614.1"/>
    </source>
</evidence>
<dbReference type="EMBL" id="LK033519">
    <property type="protein sequence ID" value="CDY56804.1"/>
    <property type="molecule type" value="Genomic_DNA"/>
</dbReference>
<protein>
    <submittedName>
        <fullName evidence="3">BnaA02g36170D protein</fullName>
    </submittedName>
    <submittedName>
        <fullName evidence="4">BnaC02g46680D protein</fullName>
    </submittedName>
</protein>
<evidence type="ECO:0000256" key="1">
    <source>
        <dbReference type="ARBA" id="ARBA00004141"/>
    </source>
</evidence>
<dbReference type="InterPro" id="IPR038770">
    <property type="entry name" value="Na+/solute_symporter_sf"/>
</dbReference>
<keyword evidence="5" id="KW-1185">Reference proteome</keyword>
<dbReference type="STRING" id="3708.A0A078J8B3"/>
<organism evidence="4 5">
    <name type="scientific">Brassica napus</name>
    <name type="common">Rape</name>
    <dbReference type="NCBI Taxonomy" id="3708"/>
    <lineage>
        <taxon>Eukaryota</taxon>
        <taxon>Viridiplantae</taxon>
        <taxon>Streptophyta</taxon>
        <taxon>Embryophyta</taxon>
        <taxon>Tracheophyta</taxon>
        <taxon>Spermatophyta</taxon>
        <taxon>Magnoliopsida</taxon>
        <taxon>eudicotyledons</taxon>
        <taxon>Gunneridae</taxon>
        <taxon>Pentapetalae</taxon>
        <taxon>rosids</taxon>
        <taxon>malvids</taxon>
        <taxon>Brassicales</taxon>
        <taxon>Brassicaceae</taxon>
        <taxon>Brassiceae</taxon>
        <taxon>Brassica</taxon>
    </lineage>
</organism>
<feature type="transmembrane region" description="Helical" evidence="2">
    <location>
        <begin position="21"/>
        <end position="40"/>
    </location>
</feature>
<dbReference type="Proteomes" id="UP000028999">
    <property type="component" value="Unassembled WGS sequence"/>
</dbReference>
<proteinExistence type="predicted"/>
<dbReference type="EMBL" id="LK034017">
    <property type="protein sequence ID" value="CDY61614.1"/>
    <property type="molecule type" value="Genomic_DNA"/>
</dbReference>
<keyword evidence="2" id="KW-0812">Transmembrane</keyword>
<gene>
    <name evidence="4" type="primary">BnaC02g46680D</name>
    <name evidence="3" type="synonym">BnaA02g36170D</name>
    <name evidence="3" type="ORF">GSBRNA2T00020094001</name>
    <name evidence="4" type="ORF">GSBRNA2T00034106001</name>
</gene>
<dbReference type="PaxDb" id="3708-A0A078J8B3"/>
<dbReference type="GO" id="GO:0016020">
    <property type="term" value="C:membrane"/>
    <property type="evidence" value="ECO:0007669"/>
    <property type="project" value="UniProtKB-SubCell"/>
</dbReference>
<evidence type="ECO:0000256" key="2">
    <source>
        <dbReference type="SAM" id="Phobius"/>
    </source>
</evidence>
<dbReference type="Gramene" id="CDY56804">
    <property type="protein sequence ID" value="CDY56804"/>
    <property type="gene ID" value="GSBRNA2T00020094001"/>
</dbReference>
<reference evidence="4" key="2">
    <citation type="submission" date="2014-06" db="EMBL/GenBank/DDBJ databases">
        <authorList>
            <person name="Genoscope - CEA"/>
        </authorList>
    </citation>
    <scope>NUCLEOTIDE SEQUENCE</scope>
</reference>
<sequence length="131" mass="14952">MDPKLLFCLPQGDELFNPLNTLFIQMGCILVFSQLFYLMLKPCGQAAPVAQILAGIVLSPVLLSRIPKVKEFFLQKDAADYYSFFSFSPQPRLGLYTHPFAPYQRGLLNAFHDSFRYLVKHVISCRPPFNC</sequence>
<accession>A0A078J8B3</accession>
<reference evidence="4 5" key="1">
    <citation type="journal article" date="2014" name="Science">
        <title>Plant genetics. Early allopolyploid evolution in the post-Neolithic Brassica napus oilseed genome.</title>
        <authorList>
            <person name="Chalhoub B."/>
            <person name="Denoeud F."/>
            <person name="Liu S."/>
            <person name="Parkin I.A."/>
            <person name="Tang H."/>
            <person name="Wang X."/>
            <person name="Chiquet J."/>
            <person name="Belcram H."/>
            <person name="Tong C."/>
            <person name="Samans B."/>
            <person name="Correa M."/>
            <person name="Da Silva C."/>
            <person name="Just J."/>
            <person name="Falentin C."/>
            <person name="Koh C.S."/>
            <person name="Le Clainche I."/>
            <person name="Bernard M."/>
            <person name="Bento P."/>
            <person name="Noel B."/>
            <person name="Labadie K."/>
            <person name="Alberti A."/>
            <person name="Charles M."/>
            <person name="Arnaud D."/>
            <person name="Guo H."/>
            <person name="Daviaud C."/>
            <person name="Alamery S."/>
            <person name="Jabbari K."/>
            <person name="Zhao M."/>
            <person name="Edger P.P."/>
            <person name="Chelaifa H."/>
            <person name="Tack D."/>
            <person name="Lassalle G."/>
            <person name="Mestiri I."/>
            <person name="Schnel N."/>
            <person name="Le Paslier M.C."/>
            <person name="Fan G."/>
            <person name="Renault V."/>
            <person name="Bayer P.E."/>
            <person name="Golicz A.A."/>
            <person name="Manoli S."/>
            <person name="Lee T.H."/>
            <person name="Thi V.H."/>
            <person name="Chalabi S."/>
            <person name="Hu Q."/>
            <person name="Fan C."/>
            <person name="Tollenaere R."/>
            <person name="Lu Y."/>
            <person name="Battail C."/>
            <person name="Shen J."/>
            <person name="Sidebottom C.H."/>
            <person name="Wang X."/>
            <person name="Canaguier A."/>
            <person name="Chauveau A."/>
            <person name="Berard A."/>
            <person name="Deniot G."/>
            <person name="Guan M."/>
            <person name="Liu Z."/>
            <person name="Sun F."/>
            <person name="Lim Y.P."/>
            <person name="Lyons E."/>
            <person name="Town C.D."/>
            <person name="Bancroft I."/>
            <person name="Wang X."/>
            <person name="Meng J."/>
            <person name="Ma J."/>
            <person name="Pires J.C."/>
            <person name="King G.J."/>
            <person name="Brunel D."/>
            <person name="Delourme R."/>
            <person name="Renard M."/>
            <person name="Aury J.M."/>
            <person name="Adams K.L."/>
            <person name="Batley J."/>
            <person name="Snowdon R.J."/>
            <person name="Tost J."/>
            <person name="Edwards D."/>
            <person name="Zhou Y."/>
            <person name="Hua W."/>
            <person name="Sharpe A.G."/>
            <person name="Paterson A.H."/>
            <person name="Guan C."/>
            <person name="Wincker P."/>
        </authorList>
    </citation>
    <scope>NUCLEOTIDE SEQUENCE [LARGE SCALE GENOMIC DNA]</scope>
    <source>
        <strain evidence="5">cv. Darmor-bzh</strain>
    </source>
</reference>
<dbReference type="AlphaFoldDB" id="A0A078J8B3"/>
<evidence type="ECO:0000313" key="5">
    <source>
        <dbReference type="Proteomes" id="UP000028999"/>
    </source>
</evidence>
<evidence type="ECO:0000313" key="3">
    <source>
        <dbReference type="EMBL" id="CDY56804.1"/>
    </source>
</evidence>
<name>A0A078J8B3_BRANA</name>
<dbReference type="Gene3D" id="1.20.1530.20">
    <property type="match status" value="1"/>
</dbReference>
<dbReference type="Gramene" id="CDY61614">
    <property type="protein sequence ID" value="CDY61614"/>
    <property type="gene ID" value="GSBRNA2T00034106001"/>
</dbReference>
<keyword evidence="2" id="KW-1133">Transmembrane helix</keyword>
<keyword evidence="2" id="KW-0472">Membrane</keyword>
<comment type="subcellular location">
    <subcellularLocation>
        <location evidence="1">Membrane</location>
        <topology evidence="1">Multi-pass membrane protein</topology>
    </subcellularLocation>
</comment>